<protein>
    <submittedName>
        <fullName evidence="3 4">Uncharacterized protein LOC117639909 isoform X1</fullName>
    </submittedName>
</protein>
<keyword evidence="2" id="KW-1185">Reference proteome</keyword>
<evidence type="ECO:0000313" key="2">
    <source>
        <dbReference type="Proteomes" id="UP000515158"/>
    </source>
</evidence>
<dbReference type="KEGG" id="tpal:117639909"/>
<evidence type="ECO:0000313" key="3">
    <source>
        <dbReference type="RefSeq" id="XP_034231825.1"/>
    </source>
</evidence>
<dbReference type="RefSeq" id="XP_034231826.1">
    <property type="nucleotide sequence ID" value="XM_034375935.1"/>
</dbReference>
<dbReference type="AlphaFoldDB" id="A0A6P8Y724"/>
<reference evidence="3 4" key="1">
    <citation type="submission" date="2025-04" db="UniProtKB">
        <authorList>
            <consortium name="RefSeq"/>
        </authorList>
    </citation>
    <scope>IDENTIFICATION</scope>
    <source>
        <tissue evidence="3 4">Total insect</tissue>
    </source>
</reference>
<dbReference type="Gene3D" id="1.20.1280.50">
    <property type="match status" value="1"/>
</dbReference>
<dbReference type="Pfam" id="PF12937">
    <property type="entry name" value="F-box-like"/>
    <property type="match status" value="1"/>
</dbReference>
<dbReference type="InterPro" id="IPR036047">
    <property type="entry name" value="F-box-like_dom_sf"/>
</dbReference>
<dbReference type="RefSeq" id="XP_034231825.1">
    <property type="nucleotide sequence ID" value="XM_034375934.1"/>
</dbReference>
<sequence length="450" mass="48954">MDESLLLALPEDVLLAVLAHLSARELFGCRVLCRRLRDVCLHPALWRRLSLPAACHKGVVRAALRLAPCLLRVQWTGADLDTFASMVSETSCVVEKLFAIVHSPNDVPLATSIVQKLSGLGGLKTLRLVLNGIAADTLLPLLGTVYTVNDLRVLHIWIDSDPPVTLSSSWCDTGRNPTLRELMYSAPTVDSFLEVLLVTHAATLEKVILSKVGSVPVHLLNVMPRLRSLSCPPNEALVQLAVPTLREVTFRAMHMKAYPAGALAFLEASQLGDVTLFLSKESPAAPVQALARSRSAHLVRKLNLRWTPHVLDLVAPSLPCFVALQDLTVDSEPTNGFLQAVTPASLPCLTKLVVNCFGPCTHAWLHDPATQDVLIRNPRLHLRLSDVAVVPTLDVCTCPWCRWGCHSQLWTTRHGLGSAFSSHSREPGCPADCYQVAVAPCQGCGTLPEQ</sequence>
<proteinExistence type="predicted"/>
<organism evidence="4">
    <name type="scientific">Thrips palmi</name>
    <name type="common">Melon thrips</name>
    <dbReference type="NCBI Taxonomy" id="161013"/>
    <lineage>
        <taxon>Eukaryota</taxon>
        <taxon>Metazoa</taxon>
        <taxon>Ecdysozoa</taxon>
        <taxon>Arthropoda</taxon>
        <taxon>Hexapoda</taxon>
        <taxon>Insecta</taxon>
        <taxon>Pterygota</taxon>
        <taxon>Neoptera</taxon>
        <taxon>Paraneoptera</taxon>
        <taxon>Thysanoptera</taxon>
        <taxon>Terebrantia</taxon>
        <taxon>Thripoidea</taxon>
        <taxon>Thripidae</taxon>
        <taxon>Thrips</taxon>
    </lineage>
</organism>
<evidence type="ECO:0000313" key="4">
    <source>
        <dbReference type="RefSeq" id="XP_034231826.1"/>
    </source>
</evidence>
<dbReference type="Proteomes" id="UP000515158">
    <property type="component" value="Unplaced"/>
</dbReference>
<gene>
    <name evidence="3 4" type="primary">LOC117639909</name>
</gene>
<dbReference type="GeneID" id="117639909"/>
<evidence type="ECO:0000259" key="1">
    <source>
        <dbReference type="PROSITE" id="PS50181"/>
    </source>
</evidence>
<dbReference type="InterPro" id="IPR001810">
    <property type="entry name" value="F-box_dom"/>
</dbReference>
<accession>A0A6P8Y724</accession>
<dbReference type="PROSITE" id="PS50181">
    <property type="entry name" value="FBOX"/>
    <property type="match status" value="1"/>
</dbReference>
<feature type="domain" description="F-box" evidence="1">
    <location>
        <begin position="3"/>
        <end position="49"/>
    </location>
</feature>
<name>A0A6P8Y724_THRPL</name>
<dbReference type="SMART" id="SM00256">
    <property type="entry name" value="FBOX"/>
    <property type="match status" value="1"/>
</dbReference>
<dbReference type="OrthoDB" id="8246423at2759"/>
<dbReference type="SUPFAM" id="SSF81383">
    <property type="entry name" value="F-box domain"/>
    <property type="match status" value="1"/>
</dbReference>